<reference evidence="2 3" key="1">
    <citation type="submission" date="2019-09" db="EMBL/GenBank/DDBJ databases">
        <title>Genome sequence of Roseospira marina, one of the more divergent members of the non-sulfur purple photosynthetic bacterial family, the Rhodospirillaceae.</title>
        <authorList>
            <person name="Meyer T."/>
            <person name="Kyndt J."/>
        </authorList>
    </citation>
    <scope>NUCLEOTIDE SEQUENCE [LARGE SCALE GENOMIC DNA]</scope>
    <source>
        <strain evidence="2 3">DSM 15113</strain>
    </source>
</reference>
<gene>
    <name evidence="2" type="ORF">F1188_08120</name>
</gene>
<keyword evidence="3" id="KW-1185">Reference proteome</keyword>
<accession>A0A5M6IEK5</accession>
<evidence type="ECO:0000256" key="1">
    <source>
        <dbReference type="SAM" id="MobiDB-lite"/>
    </source>
</evidence>
<dbReference type="Proteomes" id="UP000324065">
    <property type="component" value="Unassembled WGS sequence"/>
</dbReference>
<dbReference type="EMBL" id="VWPJ01000006">
    <property type="protein sequence ID" value="KAA5605978.1"/>
    <property type="molecule type" value="Genomic_DNA"/>
</dbReference>
<dbReference type="RefSeq" id="WP_150061909.1">
    <property type="nucleotide sequence ID" value="NZ_JACHII010000002.1"/>
</dbReference>
<protein>
    <submittedName>
        <fullName evidence="2">Uncharacterized protein</fullName>
    </submittedName>
</protein>
<evidence type="ECO:0000313" key="3">
    <source>
        <dbReference type="Proteomes" id="UP000324065"/>
    </source>
</evidence>
<comment type="caution">
    <text evidence="2">The sequence shown here is derived from an EMBL/GenBank/DDBJ whole genome shotgun (WGS) entry which is preliminary data.</text>
</comment>
<proteinExistence type="predicted"/>
<name>A0A5M6IEK5_9PROT</name>
<sequence length="80" mass="8163">MIKSIVTGLVMLVALVFALYAGMALIGPETPPAQQAAEDADEAMDTVGESLGPMGEPLDAAADAAGRTVDRLGMSRPTMS</sequence>
<dbReference type="AlphaFoldDB" id="A0A5M6IEK5"/>
<organism evidence="2 3">
    <name type="scientific">Roseospira marina</name>
    <dbReference type="NCBI Taxonomy" id="140057"/>
    <lineage>
        <taxon>Bacteria</taxon>
        <taxon>Pseudomonadati</taxon>
        <taxon>Pseudomonadota</taxon>
        <taxon>Alphaproteobacteria</taxon>
        <taxon>Rhodospirillales</taxon>
        <taxon>Rhodospirillaceae</taxon>
        <taxon>Roseospira</taxon>
    </lineage>
</organism>
<evidence type="ECO:0000313" key="2">
    <source>
        <dbReference type="EMBL" id="KAA5605978.1"/>
    </source>
</evidence>
<feature type="region of interest" description="Disordered" evidence="1">
    <location>
        <begin position="47"/>
        <end position="80"/>
    </location>
</feature>